<evidence type="ECO:0000256" key="1">
    <source>
        <dbReference type="ARBA" id="ARBA00011981"/>
    </source>
</evidence>
<dbReference type="Gene3D" id="3.40.50.720">
    <property type="entry name" value="NAD(P)-binding Rossmann-like Domain"/>
    <property type="match status" value="1"/>
</dbReference>
<organism evidence="4">
    <name type="scientific">Medioppia subpectinata</name>
    <dbReference type="NCBI Taxonomy" id="1979941"/>
    <lineage>
        <taxon>Eukaryota</taxon>
        <taxon>Metazoa</taxon>
        <taxon>Ecdysozoa</taxon>
        <taxon>Arthropoda</taxon>
        <taxon>Chelicerata</taxon>
        <taxon>Arachnida</taxon>
        <taxon>Acari</taxon>
        <taxon>Acariformes</taxon>
        <taxon>Sarcoptiformes</taxon>
        <taxon>Oribatida</taxon>
        <taxon>Brachypylina</taxon>
        <taxon>Oppioidea</taxon>
        <taxon>Oppiidae</taxon>
        <taxon>Medioppia</taxon>
    </lineage>
</organism>
<dbReference type="InterPro" id="IPR020843">
    <property type="entry name" value="ER"/>
</dbReference>
<dbReference type="AlphaFoldDB" id="A0A7R9QET8"/>
<name>A0A7R9QET8_9ACAR</name>
<proteinExistence type="predicted"/>
<dbReference type="InterPro" id="IPR036291">
    <property type="entry name" value="NAD(P)-bd_dom_sf"/>
</dbReference>
<dbReference type="FunFam" id="3.40.50.720:FF:000121">
    <property type="entry name" value="Prostaglandin reductase 2"/>
    <property type="match status" value="1"/>
</dbReference>
<feature type="domain" description="Enoyl reductase (ER)" evidence="3">
    <location>
        <begin position="16"/>
        <end position="301"/>
    </location>
</feature>
<dbReference type="SMART" id="SM00829">
    <property type="entry name" value="PKS_ER"/>
    <property type="match status" value="1"/>
</dbReference>
<dbReference type="SUPFAM" id="SSF51735">
    <property type="entry name" value="NAD(P)-binding Rossmann-fold domains"/>
    <property type="match status" value="1"/>
</dbReference>
<feature type="non-terminal residue" evidence="4">
    <location>
        <position position="1"/>
    </location>
</feature>
<dbReference type="GO" id="GO:0005739">
    <property type="term" value="C:mitochondrion"/>
    <property type="evidence" value="ECO:0007669"/>
    <property type="project" value="TreeGrafter"/>
</dbReference>
<dbReference type="PANTHER" id="PTHR43677:SF3">
    <property type="entry name" value="PROSTAGLANDIN REDUCTASE 3"/>
    <property type="match status" value="1"/>
</dbReference>
<dbReference type="Pfam" id="PF00107">
    <property type="entry name" value="ADH_zinc_N"/>
    <property type="match status" value="1"/>
</dbReference>
<dbReference type="Pfam" id="PF08240">
    <property type="entry name" value="ADH_N"/>
    <property type="match status" value="1"/>
</dbReference>
<evidence type="ECO:0000313" key="4">
    <source>
        <dbReference type="EMBL" id="CAD7642976.1"/>
    </source>
</evidence>
<dbReference type="EMBL" id="CAJPIZ010028275">
    <property type="protein sequence ID" value="CAG2119437.1"/>
    <property type="molecule type" value="Genomic_DNA"/>
</dbReference>
<evidence type="ECO:0000256" key="2">
    <source>
        <dbReference type="ARBA" id="ARBA00023002"/>
    </source>
</evidence>
<sequence length="334" mass="36662">MAKTYKRLVIVKRTTNFREAVKVLCEPLVPPQDNEILVKTVYAGVNATDVITYQFGGNGVGYEALGVIEAVGKNVADFTVGQTVIFLFGIDYNFRGFSEYIYAKSEELTAVPCLKPELLSLPVCGITAAIGLDNAGFIKKTDKVLVTAAAGGTGMVAVQWAKQKGCYVIGMTSTEEKAKLLKELGTDRVINYKTENLDEVLTKEFPEGVDVIWETIGGQVFETLFKHLALKGRLVLIGGTASYKSETNDVNNTLNIPNASNLLRMNQMLSGFFIWHNRDLFPKYMPQLVEDVVSNKLKIAVDLGLNTSEGEFKGIDSVVRGVEVNINEIKCLNI</sequence>
<dbReference type="Proteomes" id="UP000759131">
    <property type="component" value="Unassembled WGS sequence"/>
</dbReference>
<keyword evidence="5" id="KW-1185">Reference proteome</keyword>
<gene>
    <name evidence="4" type="ORF">OSB1V03_LOCUS19386</name>
</gene>
<evidence type="ECO:0000313" key="5">
    <source>
        <dbReference type="Proteomes" id="UP000759131"/>
    </source>
</evidence>
<reference evidence="4" key="1">
    <citation type="submission" date="2020-11" db="EMBL/GenBank/DDBJ databases">
        <authorList>
            <person name="Tran Van P."/>
        </authorList>
    </citation>
    <scope>NUCLEOTIDE SEQUENCE</scope>
</reference>
<dbReference type="InterPro" id="IPR013149">
    <property type="entry name" value="ADH-like_C"/>
</dbReference>
<dbReference type="Gene3D" id="3.90.180.10">
    <property type="entry name" value="Medium-chain alcohol dehydrogenases, catalytic domain"/>
    <property type="match status" value="1"/>
</dbReference>
<dbReference type="SUPFAM" id="SSF50129">
    <property type="entry name" value="GroES-like"/>
    <property type="match status" value="1"/>
</dbReference>
<dbReference type="InterPro" id="IPR013154">
    <property type="entry name" value="ADH-like_N"/>
</dbReference>
<dbReference type="EC" id="1.3.1.48" evidence="1"/>
<dbReference type="InterPro" id="IPR051397">
    <property type="entry name" value="Zn-ADH-like_protein"/>
</dbReference>
<keyword evidence="2" id="KW-0560">Oxidoreductase</keyword>
<dbReference type="GO" id="GO:0047522">
    <property type="term" value="F:15-oxoprostaglandin 13-reductase [NAD(P)+] activity"/>
    <property type="evidence" value="ECO:0007669"/>
    <property type="project" value="UniProtKB-EC"/>
</dbReference>
<protein>
    <recommendedName>
        <fullName evidence="1">15-oxoprostaglandin 13-reductase</fullName>
        <ecNumber evidence="1">1.3.1.48</ecNumber>
    </recommendedName>
</protein>
<dbReference type="OrthoDB" id="6415573at2759"/>
<dbReference type="EMBL" id="OC882850">
    <property type="protein sequence ID" value="CAD7642976.1"/>
    <property type="molecule type" value="Genomic_DNA"/>
</dbReference>
<evidence type="ECO:0000259" key="3">
    <source>
        <dbReference type="SMART" id="SM00829"/>
    </source>
</evidence>
<dbReference type="InterPro" id="IPR011032">
    <property type="entry name" value="GroES-like_sf"/>
</dbReference>
<dbReference type="PANTHER" id="PTHR43677">
    <property type="entry name" value="SHORT-CHAIN DEHYDROGENASE/REDUCTASE"/>
    <property type="match status" value="1"/>
</dbReference>
<accession>A0A7R9QET8</accession>